<dbReference type="Gene3D" id="3.40.50.150">
    <property type="entry name" value="Vaccinia Virus protein VP39"/>
    <property type="match status" value="1"/>
</dbReference>
<evidence type="ECO:0000259" key="1">
    <source>
        <dbReference type="Pfam" id="PF08241"/>
    </source>
</evidence>
<dbReference type="InterPro" id="IPR013216">
    <property type="entry name" value="Methyltransf_11"/>
</dbReference>
<proteinExistence type="predicted"/>
<dbReference type="Pfam" id="PF08241">
    <property type="entry name" value="Methyltransf_11"/>
    <property type="match status" value="1"/>
</dbReference>
<dbReference type="EMBL" id="BAABFL010000410">
    <property type="protein sequence ID" value="GAA4650629.1"/>
    <property type="molecule type" value="Genomic_DNA"/>
</dbReference>
<comment type="caution">
    <text evidence="2">The sequence shown here is derived from an EMBL/GenBank/DDBJ whole genome shotgun (WGS) entry which is preliminary data.</text>
</comment>
<sequence>MNFYDKYCLPHLLNFCCGCKDIQGLRAEIIPDAAGRVLEVGAGSGLNFPFYRSNAVEKVWALEPSDAMRTLAQKRYQQATVDIEWLALPGEEIPLENNSMDTVILTYTLCTIPDWYCALQQIYRVLKPGGRLLFCEHGRSPVTRINQWQDRLNPLWKKLFGGCHLNRAIPDLITEGHLNIQKLETQYMPFVPKPIGFTYSGHAVKKLHHSF</sequence>
<feature type="domain" description="Methyltransferase type 11" evidence="1">
    <location>
        <begin position="38"/>
        <end position="134"/>
    </location>
</feature>
<name>A0ABP8V504_9GAMM</name>
<organism evidence="2 3">
    <name type="scientific">Kistimonas scapharcae</name>
    <dbReference type="NCBI Taxonomy" id="1036133"/>
    <lineage>
        <taxon>Bacteria</taxon>
        <taxon>Pseudomonadati</taxon>
        <taxon>Pseudomonadota</taxon>
        <taxon>Gammaproteobacteria</taxon>
        <taxon>Oceanospirillales</taxon>
        <taxon>Endozoicomonadaceae</taxon>
        <taxon>Kistimonas</taxon>
    </lineage>
</organism>
<keyword evidence="2" id="KW-0808">Transferase</keyword>
<keyword evidence="2" id="KW-0489">Methyltransferase</keyword>
<keyword evidence="3" id="KW-1185">Reference proteome</keyword>
<dbReference type="GO" id="GO:0008168">
    <property type="term" value="F:methyltransferase activity"/>
    <property type="evidence" value="ECO:0007669"/>
    <property type="project" value="UniProtKB-KW"/>
</dbReference>
<dbReference type="GO" id="GO:0032259">
    <property type="term" value="P:methylation"/>
    <property type="evidence" value="ECO:0007669"/>
    <property type="project" value="UniProtKB-KW"/>
</dbReference>
<dbReference type="InterPro" id="IPR052356">
    <property type="entry name" value="Thiol_S-MT"/>
</dbReference>
<dbReference type="PANTHER" id="PTHR45036:SF1">
    <property type="entry name" value="METHYLTRANSFERASE LIKE 7A"/>
    <property type="match status" value="1"/>
</dbReference>
<evidence type="ECO:0000313" key="2">
    <source>
        <dbReference type="EMBL" id="GAA4650629.1"/>
    </source>
</evidence>
<dbReference type="RefSeq" id="WP_345196840.1">
    <property type="nucleotide sequence ID" value="NZ_BAABFL010000410.1"/>
</dbReference>
<dbReference type="SUPFAM" id="SSF53335">
    <property type="entry name" value="S-adenosyl-L-methionine-dependent methyltransferases"/>
    <property type="match status" value="1"/>
</dbReference>
<gene>
    <name evidence="2" type="ORF">GCM10023116_29120</name>
</gene>
<dbReference type="Proteomes" id="UP001500604">
    <property type="component" value="Unassembled WGS sequence"/>
</dbReference>
<dbReference type="PANTHER" id="PTHR45036">
    <property type="entry name" value="METHYLTRANSFERASE LIKE 7B"/>
    <property type="match status" value="1"/>
</dbReference>
<protein>
    <submittedName>
        <fullName evidence="2">Methyltransferase domain-containing protein</fullName>
    </submittedName>
</protein>
<dbReference type="InterPro" id="IPR029063">
    <property type="entry name" value="SAM-dependent_MTases_sf"/>
</dbReference>
<accession>A0ABP8V504</accession>
<dbReference type="CDD" id="cd02440">
    <property type="entry name" value="AdoMet_MTases"/>
    <property type="match status" value="1"/>
</dbReference>
<evidence type="ECO:0000313" key="3">
    <source>
        <dbReference type="Proteomes" id="UP001500604"/>
    </source>
</evidence>
<reference evidence="3" key="1">
    <citation type="journal article" date="2019" name="Int. J. Syst. Evol. Microbiol.">
        <title>The Global Catalogue of Microorganisms (GCM) 10K type strain sequencing project: providing services to taxonomists for standard genome sequencing and annotation.</title>
        <authorList>
            <consortium name="The Broad Institute Genomics Platform"/>
            <consortium name="The Broad Institute Genome Sequencing Center for Infectious Disease"/>
            <person name="Wu L."/>
            <person name="Ma J."/>
        </authorList>
    </citation>
    <scope>NUCLEOTIDE SEQUENCE [LARGE SCALE GENOMIC DNA]</scope>
    <source>
        <strain evidence="3">JCM 17805</strain>
    </source>
</reference>